<name>A0A2P4SBZ9_BAMTH</name>
<accession>A0A2P4SBZ9</accession>
<evidence type="ECO:0000313" key="3">
    <source>
        <dbReference type="Proteomes" id="UP000237246"/>
    </source>
</evidence>
<feature type="compositionally biased region" description="Basic residues" evidence="1">
    <location>
        <begin position="254"/>
        <end position="272"/>
    </location>
</feature>
<sequence>MQTIRVSVRGDNQFVECIVSPPAVPVPVGFGTTATGPDDDEEFLAAPPPASPEQMAEEPERVGGLLPEEWAALFRDRQDILDPVLPWMDQLLSHIHVVRWWQIKWVKSVILAFLCQVGLNRDALVEHLEDILGPITGQIVDIIIEAVQRLCGQEARRLLGLEDPGASQEHEDGPEDPRAAQEPEDGPVVPSSPTASLQGTVAPSAAPSSSSLGPDTEELPGTSSGALGRTPGQPSPEAAGPSEQGCSRGSSARGRGRKRSAGGSRRPRKRRAGSTQRAPLPCKRRPPRQL</sequence>
<comment type="caution">
    <text evidence="2">The sequence shown here is derived from an EMBL/GenBank/DDBJ whole genome shotgun (WGS) entry which is preliminary data.</text>
</comment>
<gene>
    <name evidence="2" type="ORF">CIB84_014599</name>
</gene>
<feature type="compositionally biased region" description="Low complexity" evidence="1">
    <location>
        <begin position="202"/>
        <end position="211"/>
    </location>
</feature>
<reference evidence="2 3" key="1">
    <citation type="submission" date="2018-01" db="EMBL/GenBank/DDBJ databases">
        <title>Comparison of the Chinese Bamboo Partridge and Red Junglefowl genome sequences highlights the importance of demography in genome evolution.</title>
        <authorList>
            <person name="Tiley G.P."/>
            <person name="Kimball R.T."/>
            <person name="Braun E.L."/>
            <person name="Burleigh J.G."/>
        </authorList>
    </citation>
    <scope>NUCLEOTIDE SEQUENCE [LARGE SCALE GENOMIC DNA]</scope>
    <source>
        <strain evidence="2">RTK389</strain>
        <tissue evidence="2">Blood</tissue>
    </source>
</reference>
<feature type="compositionally biased region" description="Basic and acidic residues" evidence="1">
    <location>
        <begin position="168"/>
        <end position="181"/>
    </location>
</feature>
<feature type="compositionally biased region" description="Polar residues" evidence="1">
    <location>
        <begin position="191"/>
        <end position="201"/>
    </location>
</feature>
<evidence type="ECO:0000256" key="1">
    <source>
        <dbReference type="SAM" id="MobiDB-lite"/>
    </source>
</evidence>
<protein>
    <submittedName>
        <fullName evidence="2">Uncharacterized protein</fullName>
    </submittedName>
</protein>
<dbReference type="Proteomes" id="UP000237246">
    <property type="component" value="Unassembled WGS sequence"/>
</dbReference>
<proteinExistence type="predicted"/>
<dbReference type="AlphaFoldDB" id="A0A2P4SBZ9"/>
<feature type="region of interest" description="Disordered" evidence="1">
    <location>
        <begin position="163"/>
        <end position="290"/>
    </location>
</feature>
<dbReference type="OrthoDB" id="21204at2759"/>
<organism evidence="2 3">
    <name type="scientific">Bambusicola thoracicus</name>
    <name type="common">Chinese bamboo-partridge</name>
    <name type="synonym">Perdix thoracica</name>
    <dbReference type="NCBI Taxonomy" id="9083"/>
    <lineage>
        <taxon>Eukaryota</taxon>
        <taxon>Metazoa</taxon>
        <taxon>Chordata</taxon>
        <taxon>Craniata</taxon>
        <taxon>Vertebrata</taxon>
        <taxon>Euteleostomi</taxon>
        <taxon>Archelosauria</taxon>
        <taxon>Archosauria</taxon>
        <taxon>Dinosauria</taxon>
        <taxon>Saurischia</taxon>
        <taxon>Theropoda</taxon>
        <taxon>Coelurosauria</taxon>
        <taxon>Aves</taxon>
        <taxon>Neognathae</taxon>
        <taxon>Galloanserae</taxon>
        <taxon>Galliformes</taxon>
        <taxon>Phasianidae</taxon>
        <taxon>Perdicinae</taxon>
        <taxon>Bambusicola</taxon>
    </lineage>
</organism>
<dbReference type="EMBL" id="PPHD01066635">
    <property type="protein sequence ID" value="POI21654.1"/>
    <property type="molecule type" value="Genomic_DNA"/>
</dbReference>
<keyword evidence="3" id="KW-1185">Reference proteome</keyword>
<evidence type="ECO:0000313" key="2">
    <source>
        <dbReference type="EMBL" id="POI21654.1"/>
    </source>
</evidence>